<sequence length="477" mass="52321">MDVLLEPLLPPAVPSLTNARALAQQLPSHSPLPQISRIYPVLKVLCGQDVPIPLQMAGFDILAAYFEHSEASTLAIGTSDRMVCFSFFMGDGSGGSWNHELWEPKFKALRAFTRWGSDMVGIEEDVVKLLKEWISDAFYGFHNDEANDIAERERSIKILTGFLNAVVLEPTVLARMPQLEETGGALDLYGYLVDSSRSTGNGVLAIELYLSHLQAQLLTLRPNHLHTVLPLLFRALARCATPLPRLTVTTANSSGASGINHERRITDILQSLFTGPYPATCTQILVKCLSPSPASSETSVGASRALRTHIRRALSTRLARVYLTSQSIVNYTPTGAPSHFTDMQRDIVERAWSASNIAIPSTPSSAALSTSTAGAGWDPMRWARPLKECARSWVDLGRGGNIHPDHESLKEVRERVLEELSGIVKDVLQELDLREEYEESPSTSPSSGYLKKELLDQDEAVAVGELLSELAGYLDTM</sequence>
<reference evidence="1 2" key="1">
    <citation type="submission" date="2024-02" db="EMBL/GenBank/DDBJ databases">
        <title>A draft genome for the cacao thread blight pathogen Marasmius crinis-equi.</title>
        <authorList>
            <person name="Cohen S.P."/>
            <person name="Baruah I.K."/>
            <person name="Amoako-Attah I."/>
            <person name="Bukari Y."/>
            <person name="Meinhardt L.W."/>
            <person name="Bailey B.A."/>
        </authorList>
    </citation>
    <scope>NUCLEOTIDE SEQUENCE [LARGE SCALE GENOMIC DNA]</scope>
    <source>
        <strain evidence="1 2">GH-76</strain>
    </source>
</reference>
<proteinExistence type="predicted"/>
<organism evidence="1 2">
    <name type="scientific">Marasmius crinis-equi</name>
    <dbReference type="NCBI Taxonomy" id="585013"/>
    <lineage>
        <taxon>Eukaryota</taxon>
        <taxon>Fungi</taxon>
        <taxon>Dikarya</taxon>
        <taxon>Basidiomycota</taxon>
        <taxon>Agaricomycotina</taxon>
        <taxon>Agaricomycetes</taxon>
        <taxon>Agaricomycetidae</taxon>
        <taxon>Agaricales</taxon>
        <taxon>Marasmiineae</taxon>
        <taxon>Marasmiaceae</taxon>
        <taxon>Marasmius</taxon>
    </lineage>
</organism>
<protein>
    <submittedName>
        <fullName evidence="1">Tuberous sclerosis 2-like protein</fullName>
    </submittedName>
</protein>
<gene>
    <name evidence="1" type="primary">TSC2_2</name>
    <name evidence="1" type="ORF">V5O48_002394</name>
</gene>
<dbReference type="EMBL" id="JBAHYK010000053">
    <property type="protein sequence ID" value="KAL0579622.1"/>
    <property type="molecule type" value="Genomic_DNA"/>
</dbReference>
<evidence type="ECO:0000313" key="1">
    <source>
        <dbReference type="EMBL" id="KAL0579622.1"/>
    </source>
</evidence>
<name>A0ABR3FVS9_9AGAR</name>
<dbReference type="Proteomes" id="UP001465976">
    <property type="component" value="Unassembled WGS sequence"/>
</dbReference>
<keyword evidence="2" id="KW-1185">Reference proteome</keyword>
<evidence type="ECO:0000313" key="2">
    <source>
        <dbReference type="Proteomes" id="UP001465976"/>
    </source>
</evidence>
<accession>A0ABR3FVS9</accession>
<comment type="caution">
    <text evidence="1">The sequence shown here is derived from an EMBL/GenBank/DDBJ whole genome shotgun (WGS) entry which is preliminary data.</text>
</comment>